<dbReference type="NCBIfam" id="TIGR01733">
    <property type="entry name" value="AA-adenyl-dom"/>
    <property type="match status" value="1"/>
</dbReference>
<keyword evidence="7" id="KW-1185">Reference proteome</keyword>
<keyword evidence="2" id="KW-0596">Phosphopantetheine</keyword>
<gene>
    <name evidence="6" type="ORF">JOF59_006471</name>
</gene>
<dbReference type="CDD" id="cd19540">
    <property type="entry name" value="LCL_NRPS-like"/>
    <property type="match status" value="1"/>
</dbReference>
<dbReference type="PANTHER" id="PTHR45527:SF1">
    <property type="entry name" value="FATTY ACID SYNTHASE"/>
    <property type="match status" value="1"/>
</dbReference>
<evidence type="ECO:0000259" key="5">
    <source>
        <dbReference type="PROSITE" id="PS50075"/>
    </source>
</evidence>
<evidence type="ECO:0000256" key="3">
    <source>
        <dbReference type="ARBA" id="ARBA00022553"/>
    </source>
</evidence>
<dbReference type="InterPro" id="IPR036736">
    <property type="entry name" value="ACP-like_sf"/>
</dbReference>
<dbReference type="InterPro" id="IPR020845">
    <property type="entry name" value="AMP-binding_CS"/>
</dbReference>
<dbReference type="Gene3D" id="1.10.1200.10">
    <property type="entry name" value="ACP-like"/>
    <property type="match status" value="1"/>
</dbReference>
<dbReference type="Gene3D" id="3.40.50.980">
    <property type="match status" value="2"/>
</dbReference>
<sequence>MNGNPTAPAQAASLDYWLTTFAGLAEQHDLPTDRPHPAVPDGVLACAEHAPDPRTGAVAAELARSAGVPVAAVHEAAVAALVHRLGAGTDIPLAVTNTGDGATGGRAVGEGRAVLRIDVSGRPSFRELVARVGARRAEARQHSAVAFDEVRDAVNRARSAPGRPLFQVGVSTTDTVPPTAAELWFGISEEGPARLHYARRLFEPTTAHRFLRNLDQLLTAALADPDEPVHRLDILDDDQRDYLLHTVNDTSRELPDTTFGEWFEEQVERTPGAMAVRCDRATWTYAELNARANRLARTLAARGAGPEQVVAVLLPRSDQLIIAFLAVLKAGAVYMPADPGLPEARLRTMLADAAPALVVTDSATRRLVPEDIPAAACLEVDTSPDIDRQPDTAPQVAGLTGDSPVYLLYTSGSTGTPKGISMGAEAIVNLIAWNMHHLPAGPGHITAHFAALGFDPTIQEFLGTLLAGGTLVVPPEELRRDPAEFVHWLREHGITDLYAPTVMIEAMYRAAVAQGVDLPELRQIAQGGEPLVLSETARNFHAALPRRLYNLYGPTETHAATALLMPDDVADWPEPTPIGGAVWNTRLHVLDENLALVPPGVPGELYIAGICLARGYHRRPAQTAGRFLPNPFGPPGSRMYRSGDVVRWRADSHLEFLGRTDHQLKIRGMRVELGEVEAAIRQTPQVLDAAVVAAGTGSRQRLDAYLVPAPGAVDVVAATRALLARTVPSPMIPATFTLLDALPVNSNGKLDRLGLPAPHVVSSRLPETEQEHALCRIAEQVLQCGQVGVDDNFFELGGNSLLGSELAARVRVDLGLALGVDVILRCPTVSEWAKSLTAAGEERPELHRAVPRPAEVRASYAQQNLWLVDQLEGPGPRYNEPFALRLTGRLDRQALDAALNDVVARHEALRTVLTVTAEGEPRQEVTDPAEGGIGLPLSDVTVGGLQSALRETLAQPFDLAGDLPIRARLLRVTDLPDETHVLLVVVHHVACDGASIAPFWRDLAAAFNSRTGRSEPAAAPAPLAVQYADYALWQRELLDPDRDPYSLVKRQSAYWATALAGIPEVIAVPTDRPRPGVRSVRGGAVPLALPADAHARLAAFARSRRTTVFTVVHAAVTALLDKLGAGPDIAVGAVVAGRSDRALDDMVGFFANTVVLRVRTDGAPSFDALVERARQTDLAAFAHQELPFEQVVDVVSPVRNLAHAPLVQVMLAFQVRPALPPVLAGLGTTFQKVDTGIAKFDLCFDVAETFGPDDAPTGLEGSISFPLDIFDESTVNRFAELLTHLLREAPGRSGETPDRLLDDVSPGRPTHPATGERRPTC</sequence>
<dbReference type="SUPFAM" id="SSF47336">
    <property type="entry name" value="ACP-like"/>
    <property type="match status" value="1"/>
</dbReference>
<dbReference type="SMART" id="SM00823">
    <property type="entry name" value="PKS_PP"/>
    <property type="match status" value="1"/>
</dbReference>
<dbReference type="SUPFAM" id="SSF56801">
    <property type="entry name" value="Acetyl-CoA synthetase-like"/>
    <property type="match status" value="1"/>
</dbReference>
<reference evidence="6 7" key="1">
    <citation type="submission" date="2021-03" db="EMBL/GenBank/DDBJ databases">
        <title>Sequencing the genomes of 1000 actinobacteria strains.</title>
        <authorList>
            <person name="Klenk H.-P."/>
        </authorList>
    </citation>
    <scope>NUCLEOTIDE SEQUENCE [LARGE SCALE GENOMIC DNA]</scope>
    <source>
        <strain evidence="6 7">DSM 40843</strain>
    </source>
</reference>
<evidence type="ECO:0000256" key="1">
    <source>
        <dbReference type="ARBA" id="ARBA00001957"/>
    </source>
</evidence>
<dbReference type="Gene3D" id="3.30.559.30">
    <property type="entry name" value="Nonribosomal peptide synthetase, condensation domain"/>
    <property type="match status" value="2"/>
</dbReference>
<comment type="caution">
    <text evidence="6">The sequence shown here is derived from an EMBL/GenBank/DDBJ whole genome shotgun (WGS) entry which is preliminary data.</text>
</comment>
<protein>
    <submittedName>
        <fullName evidence="6">Pristinamycin I synthase-3/4</fullName>
    </submittedName>
</protein>
<proteinExistence type="predicted"/>
<name>A0ABS4VJ76_9ACTN</name>
<dbReference type="InterPro" id="IPR010071">
    <property type="entry name" value="AA_adenyl_dom"/>
</dbReference>
<dbReference type="InterPro" id="IPR000873">
    <property type="entry name" value="AMP-dep_synth/lig_dom"/>
</dbReference>
<dbReference type="RefSeq" id="WP_209471687.1">
    <property type="nucleotide sequence ID" value="NZ_BMWJ01000007.1"/>
</dbReference>
<dbReference type="Proteomes" id="UP001519311">
    <property type="component" value="Unassembled WGS sequence"/>
</dbReference>
<feature type="region of interest" description="Disordered" evidence="4">
    <location>
        <begin position="1289"/>
        <end position="1321"/>
    </location>
</feature>
<dbReference type="InterPro" id="IPR009081">
    <property type="entry name" value="PP-bd_ACP"/>
</dbReference>
<dbReference type="PROSITE" id="PS50075">
    <property type="entry name" value="CARRIER"/>
    <property type="match status" value="1"/>
</dbReference>
<dbReference type="Pfam" id="PF00550">
    <property type="entry name" value="PP-binding"/>
    <property type="match status" value="1"/>
</dbReference>
<dbReference type="SUPFAM" id="SSF52777">
    <property type="entry name" value="CoA-dependent acyltransferases"/>
    <property type="match status" value="3"/>
</dbReference>
<dbReference type="Pfam" id="PF00668">
    <property type="entry name" value="Condensation"/>
    <property type="match status" value="1"/>
</dbReference>
<feature type="compositionally biased region" description="Basic and acidic residues" evidence="4">
    <location>
        <begin position="1289"/>
        <end position="1302"/>
    </location>
</feature>
<dbReference type="InterPro" id="IPR025110">
    <property type="entry name" value="AMP-bd_C"/>
</dbReference>
<comment type="cofactor">
    <cofactor evidence="1">
        <name>pantetheine 4'-phosphate</name>
        <dbReference type="ChEBI" id="CHEBI:47942"/>
    </cofactor>
</comment>
<dbReference type="PROSITE" id="PS00455">
    <property type="entry name" value="AMP_BINDING"/>
    <property type="match status" value="1"/>
</dbReference>
<keyword evidence="3" id="KW-0597">Phosphoprotein</keyword>
<evidence type="ECO:0000256" key="2">
    <source>
        <dbReference type="ARBA" id="ARBA00022450"/>
    </source>
</evidence>
<dbReference type="InterPro" id="IPR023213">
    <property type="entry name" value="CAT-like_dom_sf"/>
</dbReference>
<organism evidence="6 7">
    <name type="scientific">Streptomyces clavifer</name>
    <dbReference type="NCBI Taxonomy" id="68188"/>
    <lineage>
        <taxon>Bacteria</taxon>
        <taxon>Bacillati</taxon>
        <taxon>Actinomycetota</taxon>
        <taxon>Actinomycetes</taxon>
        <taxon>Kitasatosporales</taxon>
        <taxon>Streptomycetaceae</taxon>
        <taxon>Streptomyces</taxon>
    </lineage>
</organism>
<feature type="domain" description="Carrier" evidence="5">
    <location>
        <begin position="765"/>
        <end position="840"/>
    </location>
</feature>
<dbReference type="Pfam" id="PF13193">
    <property type="entry name" value="AMP-binding_C"/>
    <property type="match status" value="1"/>
</dbReference>
<dbReference type="InterPro" id="IPR001242">
    <property type="entry name" value="Condensation_dom"/>
</dbReference>
<dbReference type="Gene3D" id="3.30.559.10">
    <property type="entry name" value="Chloramphenicol acetyltransferase-like domain"/>
    <property type="match status" value="1"/>
</dbReference>
<evidence type="ECO:0000313" key="7">
    <source>
        <dbReference type="Proteomes" id="UP001519311"/>
    </source>
</evidence>
<dbReference type="Pfam" id="PF00501">
    <property type="entry name" value="AMP-binding"/>
    <property type="match status" value="1"/>
</dbReference>
<accession>A0ABS4VJ76</accession>
<dbReference type="InterPro" id="IPR045851">
    <property type="entry name" value="AMP-bd_C_sf"/>
</dbReference>
<dbReference type="PANTHER" id="PTHR45527">
    <property type="entry name" value="NONRIBOSOMAL PEPTIDE SYNTHETASE"/>
    <property type="match status" value="1"/>
</dbReference>
<dbReference type="InterPro" id="IPR020806">
    <property type="entry name" value="PKS_PP-bd"/>
</dbReference>
<dbReference type="Gene3D" id="2.30.38.10">
    <property type="entry name" value="Luciferase, Domain 3"/>
    <property type="match status" value="1"/>
</dbReference>
<dbReference type="EMBL" id="JAGINS010000002">
    <property type="protein sequence ID" value="MBP2363979.1"/>
    <property type="molecule type" value="Genomic_DNA"/>
</dbReference>
<dbReference type="Gene3D" id="3.30.300.30">
    <property type="match status" value="1"/>
</dbReference>
<evidence type="ECO:0000256" key="4">
    <source>
        <dbReference type="SAM" id="MobiDB-lite"/>
    </source>
</evidence>
<evidence type="ECO:0000313" key="6">
    <source>
        <dbReference type="EMBL" id="MBP2363979.1"/>
    </source>
</evidence>